<proteinExistence type="predicted"/>
<evidence type="ECO:0000313" key="2">
    <source>
        <dbReference type="EMBL" id="SVA03388.1"/>
    </source>
</evidence>
<name>A0A381SJD2_9ZZZZ</name>
<dbReference type="PANTHER" id="PTHR37945">
    <property type="entry name" value="EXTRACELLULAR TUNGSTATE BINDING PROTEIN"/>
    <property type="match status" value="1"/>
</dbReference>
<reference evidence="2" key="1">
    <citation type="submission" date="2018-05" db="EMBL/GenBank/DDBJ databases">
        <authorList>
            <person name="Lanie J.A."/>
            <person name="Ng W.-L."/>
            <person name="Kazmierczak K.M."/>
            <person name="Andrzejewski T.M."/>
            <person name="Davidsen T.M."/>
            <person name="Wayne K.J."/>
            <person name="Tettelin H."/>
            <person name="Glass J.I."/>
            <person name="Rusch D."/>
            <person name="Podicherti R."/>
            <person name="Tsui H.-C.T."/>
            <person name="Winkler M.E."/>
        </authorList>
    </citation>
    <scope>NUCLEOTIDE SEQUENCE</scope>
</reference>
<feature type="domain" description="PBP" evidence="1">
    <location>
        <begin position="29"/>
        <end position="251"/>
    </location>
</feature>
<protein>
    <recommendedName>
        <fullName evidence="1">PBP domain-containing protein</fullName>
    </recommendedName>
</protein>
<dbReference type="AlphaFoldDB" id="A0A381SJD2"/>
<sequence>MLALANLAKQAVPLFLCGLVLVNGSCSQQVQAPTVILGLSTSFGNSGLFEVLQPAYEQLSGARLRSHLVGSGAALQMLERGQVDVVISHAPEMEARYIKAHPEWSYKKLMYNDFLLVGPPDDPADVLSSPLVEVAVQRIVEHRASFVSRGDESGTHTRERQLFTLAGVTLFPQQTVVSGQGMSRTLRLASELEAYTLTDAATFMAMNQILCLRPVFQGGTNLLNTYSVISSTMNPNEASRAGTRSFVRWLTDGGGRELIKGFGLSSGVPAFTVWPLGGPRDQPEDLPF</sequence>
<dbReference type="PANTHER" id="PTHR37945:SF1">
    <property type="entry name" value="EXTRACELLULAR TUNGSTATE BINDING PROTEIN"/>
    <property type="match status" value="1"/>
</dbReference>
<dbReference type="EMBL" id="UINC01003104">
    <property type="protein sequence ID" value="SVA03388.1"/>
    <property type="molecule type" value="Genomic_DNA"/>
</dbReference>
<dbReference type="SUPFAM" id="SSF53850">
    <property type="entry name" value="Periplasmic binding protein-like II"/>
    <property type="match status" value="1"/>
</dbReference>
<dbReference type="Gene3D" id="3.40.190.10">
    <property type="entry name" value="Periplasmic binding protein-like II"/>
    <property type="match status" value="2"/>
</dbReference>
<dbReference type="Pfam" id="PF12849">
    <property type="entry name" value="PBP_like_2"/>
    <property type="match status" value="1"/>
</dbReference>
<organism evidence="2">
    <name type="scientific">marine metagenome</name>
    <dbReference type="NCBI Taxonomy" id="408172"/>
    <lineage>
        <taxon>unclassified sequences</taxon>
        <taxon>metagenomes</taxon>
        <taxon>ecological metagenomes</taxon>
    </lineage>
</organism>
<dbReference type="InterPro" id="IPR052738">
    <property type="entry name" value="ABC-Tungstate_binding"/>
</dbReference>
<gene>
    <name evidence="2" type="ORF">METZ01_LOCUS56242</name>
</gene>
<accession>A0A381SJD2</accession>
<dbReference type="CDD" id="cd05466">
    <property type="entry name" value="PBP2_LTTR_substrate"/>
    <property type="match status" value="1"/>
</dbReference>
<dbReference type="InterPro" id="IPR024370">
    <property type="entry name" value="PBP_domain"/>
</dbReference>
<evidence type="ECO:0000259" key="1">
    <source>
        <dbReference type="Pfam" id="PF12849"/>
    </source>
</evidence>